<evidence type="ECO:0000313" key="3">
    <source>
        <dbReference type="Proteomes" id="UP000197138"/>
    </source>
</evidence>
<protein>
    <submittedName>
        <fullName evidence="2">Uncharacterized protein</fullName>
    </submittedName>
</protein>
<comment type="caution">
    <text evidence="2">The sequence shown here is derived from an EMBL/GenBank/DDBJ whole genome shotgun (WGS) entry which is preliminary data.</text>
</comment>
<reference evidence="3" key="1">
    <citation type="journal article" date="2017" name="Plant J.">
        <title>The pomegranate (Punica granatum L.) genome and the genomics of punicalagin biosynthesis.</title>
        <authorList>
            <person name="Qin G."/>
            <person name="Xu C."/>
            <person name="Ming R."/>
            <person name="Tang H."/>
            <person name="Guyot R."/>
            <person name="Kramer E.M."/>
            <person name="Hu Y."/>
            <person name="Yi X."/>
            <person name="Qi Y."/>
            <person name="Xu X."/>
            <person name="Gao Z."/>
            <person name="Pan H."/>
            <person name="Jian J."/>
            <person name="Tian Y."/>
            <person name="Yue Z."/>
            <person name="Xu Y."/>
        </authorList>
    </citation>
    <scope>NUCLEOTIDE SEQUENCE [LARGE SCALE GENOMIC DNA]</scope>
    <source>
        <strain evidence="3">cv. Dabenzi</strain>
    </source>
</reference>
<feature type="transmembrane region" description="Helical" evidence="1">
    <location>
        <begin position="15"/>
        <end position="37"/>
    </location>
</feature>
<accession>A0A218VW63</accession>
<dbReference type="Proteomes" id="UP000197138">
    <property type="component" value="Unassembled WGS sequence"/>
</dbReference>
<name>A0A218VW63_PUNGR</name>
<proteinExistence type="predicted"/>
<keyword evidence="1" id="KW-0472">Membrane</keyword>
<gene>
    <name evidence="2" type="ORF">CDL15_Pgr020466</name>
</gene>
<keyword evidence="1" id="KW-0812">Transmembrane</keyword>
<keyword evidence="1" id="KW-1133">Transmembrane helix</keyword>
<dbReference type="EMBL" id="MTKT01005809">
    <property type="protein sequence ID" value="OWM64499.1"/>
    <property type="molecule type" value="Genomic_DNA"/>
</dbReference>
<evidence type="ECO:0000256" key="1">
    <source>
        <dbReference type="SAM" id="Phobius"/>
    </source>
</evidence>
<dbReference type="AlphaFoldDB" id="A0A218VW63"/>
<evidence type="ECO:0000313" key="2">
    <source>
        <dbReference type="EMBL" id="OWM64499.1"/>
    </source>
</evidence>
<organism evidence="2 3">
    <name type="scientific">Punica granatum</name>
    <name type="common">Pomegranate</name>
    <dbReference type="NCBI Taxonomy" id="22663"/>
    <lineage>
        <taxon>Eukaryota</taxon>
        <taxon>Viridiplantae</taxon>
        <taxon>Streptophyta</taxon>
        <taxon>Embryophyta</taxon>
        <taxon>Tracheophyta</taxon>
        <taxon>Spermatophyta</taxon>
        <taxon>Magnoliopsida</taxon>
        <taxon>eudicotyledons</taxon>
        <taxon>Gunneridae</taxon>
        <taxon>Pentapetalae</taxon>
        <taxon>rosids</taxon>
        <taxon>malvids</taxon>
        <taxon>Myrtales</taxon>
        <taxon>Lythraceae</taxon>
        <taxon>Punica</taxon>
    </lineage>
</organism>
<sequence>MLSTLVAAKFVSLDAASLLLPCVASTLIMFPLLLVYWDQHLRSLCSSVAGNGMGFMVATASPLLCGLDRARPDHIWSDLAQI</sequence>